<keyword evidence="2 12" id="KW-0812">Transmembrane</keyword>
<feature type="coiled-coil region" evidence="10">
    <location>
        <begin position="315"/>
        <end position="384"/>
    </location>
</feature>
<dbReference type="GeneID" id="114843667"/>
<evidence type="ECO:0000256" key="12">
    <source>
        <dbReference type="SAM" id="Phobius"/>
    </source>
</evidence>
<evidence type="ECO:0000256" key="9">
    <source>
        <dbReference type="ARBA" id="ARBA00038221"/>
    </source>
</evidence>
<name>A0A9W2XBG8_BETSP</name>
<dbReference type="SMART" id="SM00409">
    <property type="entry name" value="IG"/>
    <property type="match status" value="1"/>
</dbReference>
<keyword evidence="4 12" id="KW-1133">Transmembrane helix</keyword>
<dbReference type="SMART" id="SM00406">
    <property type="entry name" value="IGv"/>
    <property type="match status" value="1"/>
</dbReference>
<dbReference type="Pfam" id="PF07686">
    <property type="entry name" value="V-set"/>
    <property type="match status" value="1"/>
</dbReference>
<evidence type="ECO:0000256" key="7">
    <source>
        <dbReference type="ARBA" id="ARBA00023180"/>
    </source>
</evidence>
<dbReference type="Gene3D" id="2.60.40.10">
    <property type="entry name" value="Immunoglobulins"/>
    <property type="match status" value="2"/>
</dbReference>
<dbReference type="GO" id="GO:0050852">
    <property type="term" value="P:T cell receptor signaling pathway"/>
    <property type="evidence" value="ECO:0007669"/>
    <property type="project" value="TreeGrafter"/>
</dbReference>
<dbReference type="GO" id="GO:0005102">
    <property type="term" value="F:signaling receptor binding"/>
    <property type="evidence" value="ECO:0007669"/>
    <property type="project" value="TreeGrafter"/>
</dbReference>
<keyword evidence="10" id="KW-0175">Coiled coil</keyword>
<evidence type="ECO:0000256" key="3">
    <source>
        <dbReference type="ARBA" id="ARBA00022729"/>
    </source>
</evidence>
<dbReference type="InterPro" id="IPR003599">
    <property type="entry name" value="Ig_sub"/>
</dbReference>
<dbReference type="GO" id="GO:0042110">
    <property type="term" value="P:T cell activation"/>
    <property type="evidence" value="ECO:0007669"/>
    <property type="project" value="UniProtKB-ARBA"/>
</dbReference>
<dbReference type="Proteomes" id="UP000515150">
    <property type="component" value="Chromosome 2"/>
</dbReference>
<dbReference type="InterPro" id="IPR013783">
    <property type="entry name" value="Ig-like_fold"/>
</dbReference>
<evidence type="ECO:0000256" key="8">
    <source>
        <dbReference type="ARBA" id="ARBA00023319"/>
    </source>
</evidence>
<feature type="transmembrane region" description="Helical" evidence="12">
    <location>
        <begin position="256"/>
        <end position="278"/>
    </location>
</feature>
<evidence type="ECO:0000256" key="10">
    <source>
        <dbReference type="SAM" id="Coils"/>
    </source>
</evidence>
<evidence type="ECO:0000313" key="15">
    <source>
        <dbReference type="RefSeq" id="XP_055358969.1"/>
    </source>
</evidence>
<dbReference type="PANTHER" id="PTHR24100:SF151">
    <property type="entry name" value="ICOS LIGAND"/>
    <property type="match status" value="1"/>
</dbReference>
<organism evidence="14 15">
    <name type="scientific">Betta splendens</name>
    <name type="common">Siamese fighting fish</name>
    <dbReference type="NCBI Taxonomy" id="158456"/>
    <lineage>
        <taxon>Eukaryota</taxon>
        <taxon>Metazoa</taxon>
        <taxon>Chordata</taxon>
        <taxon>Craniata</taxon>
        <taxon>Vertebrata</taxon>
        <taxon>Euteleostomi</taxon>
        <taxon>Actinopterygii</taxon>
        <taxon>Neopterygii</taxon>
        <taxon>Teleostei</taxon>
        <taxon>Neoteleostei</taxon>
        <taxon>Acanthomorphata</taxon>
        <taxon>Anabantaria</taxon>
        <taxon>Anabantiformes</taxon>
        <taxon>Anabantoidei</taxon>
        <taxon>Osphronemidae</taxon>
        <taxon>Betta</taxon>
    </lineage>
</organism>
<dbReference type="FunFam" id="2.60.40.10:FF:000142">
    <property type="entry name" value="V-set domain-containing T-cell activation inhibitor 1"/>
    <property type="match status" value="1"/>
</dbReference>
<keyword evidence="7" id="KW-0325">Glycoprotein</keyword>
<protein>
    <submittedName>
        <fullName evidence="15">Butyrophilin subfamily 3 member A2-like</fullName>
    </submittedName>
</protein>
<dbReference type="GO" id="GO:0050863">
    <property type="term" value="P:regulation of T cell activation"/>
    <property type="evidence" value="ECO:0007669"/>
    <property type="project" value="UniProtKB-ARBA"/>
</dbReference>
<evidence type="ECO:0000256" key="11">
    <source>
        <dbReference type="SAM" id="MobiDB-lite"/>
    </source>
</evidence>
<keyword evidence="8" id="KW-0393">Immunoglobulin domain</keyword>
<evidence type="ECO:0000256" key="2">
    <source>
        <dbReference type="ARBA" id="ARBA00022692"/>
    </source>
</evidence>
<dbReference type="AlphaFoldDB" id="A0A9W2XBG8"/>
<dbReference type="InterPro" id="IPR050504">
    <property type="entry name" value="IgSF_BTN/MOG"/>
</dbReference>
<feature type="region of interest" description="Disordered" evidence="11">
    <location>
        <begin position="457"/>
        <end position="487"/>
    </location>
</feature>
<evidence type="ECO:0000313" key="14">
    <source>
        <dbReference type="Proteomes" id="UP000515150"/>
    </source>
</evidence>
<dbReference type="InterPro" id="IPR053896">
    <property type="entry name" value="BTN3A2-like_Ig-C"/>
</dbReference>
<dbReference type="InterPro" id="IPR013106">
    <property type="entry name" value="Ig_V-set"/>
</dbReference>
<feature type="transmembrane region" description="Helical" evidence="12">
    <location>
        <begin position="12"/>
        <end position="33"/>
    </location>
</feature>
<dbReference type="PANTHER" id="PTHR24100">
    <property type="entry name" value="BUTYROPHILIN"/>
    <property type="match status" value="1"/>
</dbReference>
<dbReference type="GO" id="GO:1903037">
    <property type="term" value="P:regulation of leukocyte cell-cell adhesion"/>
    <property type="evidence" value="ECO:0007669"/>
    <property type="project" value="UniProtKB-ARBA"/>
</dbReference>
<keyword evidence="14" id="KW-1185">Reference proteome</keyword>
<dbReference type="GO" id="GO:0001817">
    <property type="term" value="P:regulation of cytokine production"/>
    <property type="evidence" value="ECO:0007669"/>
    <property type="project" value="TreeGrafter"/>
</dbReference>
<dbReference type="InterPro" id="IPR036179">
    <property type="entry name" value="Ig-like_dom_sf"/>
</dbReference>
<proteinExistence type="inferred from homology"/>
<evidence type="ECO:0000256" key="4">
    <source>
        <dbReference type="ARBA" id="ARBA00022989"/>
    </source>
</evidence>
<dbReference type="PROSITE" id="PS50835">
    <property type="entry name" value="IG_LIKE"/>
    <property type="match status" value="2"/>
</dbReference>
<dbReference type="InterPro" id="IPR007110">
    <property type="entry name" value="Ig-like_dom"/>
</dbReference>
<dbReference type="RefSeq" id="XP_055358969.1">
    <property type="nucleotide sequence ID" value="XM_055502994.1"/>
</dbReference>
<dbReference type="GO" id="GO:0009897">
    <property type="term" value="C:external side of plasma membrane"/>
    <property type="evidence" value="ECO:0007669"/>
    <property type="project" value="TreeGrafter"/>
</dbReference>
<feature type="domain" description="Ig-like" evidence="13">
    <location>
        <begin position="24"/>
        <end position="146"/>
    </location>
</feature>
<keyword evidence="5 12" id="KW-0472">Membrane</keyword>
<keyword evidence="6" id="KW-1015">Disulfide bond</keyword>
<dbReference type="KEGG" id="bspl:114843667"/>
<evidence type="ECO:0000256" key="5">
    <source>
        <dbReference type="ARBA" id="ARBA00023136"/>
    </source>
</evidence>
<feature type="domain" description="Ig-like" evidence="13">
    <location>
        <begin position="155"/>
        <end position="243"/>
    </location>
</feature>
<evidence type="ECO:0000256" key="1">
    <source>
        <dbReference type="ARBA" id="ARBA00004370"/>
    </source>
</evidence>
<dbReference type="OrthoDB" id="10055806at2759"/>
<sequence>MGHTENGPDLKPLLRTISALTSWPFVVLLLLILCIGGQSQEADPPPVVVVTVGEDAVLPCKLQLPVDAAKLTVEWGRPDLTPRFVYVWHNGQELEVDQNKGFTGRASASDGLKQGDASLTLSRVRISDSGTYRCYVPSHSVEELVELVVGSFSSPVVSLSGLDRDRGGVTLACASADWFPEPELLWLDAEGKLLSAGPTETVRGSDDLYTVSSRVTVDKRHSSRYTCRVQQTSINHTSEAHIEVPDDFFMTPSSCAAATTLSVVFGLMFVTVVIFSVWKWRRDKSSKLKTFIFFLTKQEEDESKERNSSTEHQPLMEAINMMEHLDKKKTKLNEEVKEKEEELDDLMQSLDALKEVKEELDRQREQLITETLELEKITEEAEKKVKSVDKDVTEKNGDKTQNRAQGYLKLKEIMIEVSWKLKERKKDQQQLNMNMEKIHKRTIDEFNRITEKKNEVEKNMKQMKEQLQETETQREETQKKLLSGRKQEGNKIKELNYVENNIT</sequence>
<dbReference type="Pfam" id="PF22705">
    <property type="entry name" value="C2-set_3"/>
    <property type="match status" value="1"/>
</dbReference>
<comment type="similarity">
    <text evidence="9">Belongs to the SKINT family.</text>
</comment>
<accession>A0A9W2XBG8</accession>
<keyword evidence="3" id="KW-0732">Signal</keyword>
<dbReference type="FunFam" id="2.60.40.10:FF:000088">
    <property type="entry name" value="Butyrophilin subfamily 1 member A1"/>
    <property type="match status" value="1"/>
</dbReference>
<reference evidence="15" key="1">
    <citation type="submission" date="2025-08" db="UniProtKB">
        <authorList>
            <consortium name="RefSeq"/>
        </authorList>
    </citation>
    <scope>IDENTIFICATION</scope>
</reference>
<dbReference type="SUPFAM" id="SSF48726">
    <property type="entry name" value="Immunoglobulin"/>
    <property type="match status" value="2"/>
</dbReference>
<evidence type="ECO:0000256" key="6">
    <source>
        <dbReference type="ARBA" id="ARBA00023157"/>
    </source>
</evidence>
<gene>
    <name evidence="15" type="primary">LOC114843667</name>
</gene>
<comment type="subcellular location">
    <subcellularLocation>
        <location evidence="1">Membrane</location>
    </subcellularLocation>
</comment>
<evidence type="ECO:0000259" key="13">
    <source>
        <dbReference type="PROSITE" id="PS50835"/>
    </source>
</evidence>